<accession>A0A9W4WND3</accession>
<protein>
    <submittedName>
        <fullName evidence="1">13181_t:CDS:1</fullName>
    </submittedName>
</protein>
<gene>
    <name evidence="1" type="ORF">FWILDA_LOCUS6768</name>
</gene>
<dbReference type="OrthoDB" id="10509289at2759"/>
<name>A0A9W4WND3_9GLOM</name>
<proteinExistence type="predicted"/>
<dbReference type="EMBL" id="CAMKVN010001258">
    <property type="protein sequence ID" value="CAI2174788.1"/>
    <property type="molecule type" value="Genomic_DNA"/>
</dbReference>
<dbReference type="AlphaFoldDB" id="A0A9W4WND3"/>
<sequence length="303" mass="34292">MYQNPTENYERHENFGRDTFFNVNASYDGFSTTKDNKLNNHPVPYTAASMPTSNDEQYYYSTTTFETDSTTCTPQFIGHNSNDQQNPPLEQNPPSIFPPHNNPPINSPIMTNASSSQIQTVEILGYEIIIIPTPSPLANLTSLDMQNQLQRGITHLDYSSYSVNPPQLNHYNFATNGFDPTLQYLSHQPQSNSNDQIYLPSSPQIQSIQIPGYKIIIAPTSSPSSNLDMQHQFQQENTYLDYSFNSVNPPQLIQDQNHFSSAGEISIRPNVINFVQDNTQPQHQQQNNLGLNESLNDFNNFFG</sequence>
<organism evidence="1 2">
    <name type="scientific">Funneliformis geosporum</name>
    <dbReference type="NCBI Taxonomy" id="1117311"/>
    <lineage>
        <taxon>Eukaryota</taxon>
        <taxon>Fungi</taxon>
        <taxon>Fungi incertae sedis</taxon>
        <taxon>Mucoromycota</taxon>
        <taxon>Glomeromycotina</taxon>
        <taxon>Glomeromycetes</taxon>
        <taxon>Glomerales</taxon>
        <taxon>Glomeraceae</taxon>
        <taxon>Funneliformis</taxon>
    </lineage>
</organism>
<reference evidence="1" key="1">
    <citation type="submission" date="2022-08" db="EMBL/GenBank/DDBJ databases">
        <authorList>
            <person name="Kallberg Y."/>
            <person name="Tangrot J."/>
            <person name="Rosling A."/>
        </authorList>
    </citation>
    <scope>NUCLEOTIDE SEQUENCE</scope>
    <source>
        <strain evidence="1">Wild A</strain>
    </source>
</reference>
<evidence type="ECO:0000313" key="1">
    <source>
        <dbReference type="EMBL" id="CAI2174788.1"/>
    </source>
</evidence>
<evidence type="ECO:0000313" key="2">
    <source>
        <dbReference type="Proteomes" id="UP001153678"/>
    </source>
</evidence>
<comment type="caution">
    <text evidence="1">The sequence shown here is derived from an EMBL/GenBank/DDBJ whole genome shotgun (WGS) entry which is preliminary data.</text>
</comment>
<dbReference type="Proteomes" id="UP001153678">
    <property type="component" value="Unassembled WGS sequence"/>
</dbReference>
<keyword evidence="2" id="KW-1185">Reference proteome</keyword>